<evidence type="ECO:0000256" key="8">
    <source>
        <dbReference type="ARBA" id="ARBA00049244"/>
    </source>
</evidence>
<dbReference type="InterPro" id="IPR043502">
    <property type="entry name" value="DNA/RNA_pol_sf"/>
</dbReference>
<keyword evidence="3" id="KW-0808">Transferase</keyword>
<evidence type="ECO:0000256" key="3">
    <source>
        <dbReference type="ARBA" id="ARBA00022679"/>
    </source>
</evidence>
<dbReference type="SUPFAM" id="SSF56672">
    <property type="entry name" value="DNA/RNA polymerases"/>
    <property type="match status" value="1"/>
</dbReference>
<evidence type="ECO:0000256" key="9">
    <source>
        <dbReference type="SAM" id="MobiDB-lite"/>
    </source>
</evidence>
<evidence type="ECO:0000313" key="12">
    <source>
        <dbReference type="Proteomes" id="UP000023152"/>
    </source>
</evidence>
<gene>
    <name evidence="11" type="ORF">RFI_24912</name>
</gene>
<proteinExistence type="inferred from homology"/>
<evidence type="ECO:0000313" key="11">
    <source>
        <dbReference type="EMBL" id="ETO12468.1"/>
    </source>
</evidence>
<keyword evidence="7" id="KW-0238">DNA-binding</keyword>
<feature type="region of interest" description="Disordered" evidence="9">
    <location>
        <begin position="1202"/>
        <end position="1227"/>
    </location>
</feature>
<comment type="similarity">
    <text evidence="1">Belongs to the DNA polymerase type-B family.</text>
</comment>
<evidence type="ECO:0000256" key="5">
    <source>
        <dbReference type="ARBA" id="ARBA00022705"/>
    </source>
</evidence>
<evidence type="ECO:0000256" key="7">
    <source>
        <dbReference type="ARBA" id="ARBA00023125"/>
    </source>
</evidence>
<feature type="domain" description="DNA-directed DNA polymerase family B mitochondria/virus" evidence="10">
    <location>
        <begin position="587"/>
        <end position="932"/>
    </location>
</feature>
<evidence type="ECO:0000256" key="4">
    <source>
        <dbReference type="ARBA" id="ARBA00022695"/>
    </source>
</evidence>
<dbReference type="Proteomes" id="UP000023152">
    <property type="component" value="Unassembled WGS sequence"/>
</dbReference>
<keyword evidence="5" id="KW-0235">DNA replication</keyword>
<dbReference type="Gene3D" id="3.90.1600.10">
    <property type="entry name" value="Palm domain of DNA polymerase"/>
    <property type="match status" value="1"/>
</dbReference>
<evidence type="ECO:0000256" key="2">
    <source>
        <dbReference type="ARBA" id="ARBA00012417"/>
    </source>
</evidence>
<dbReference type="GO" id="GO:0006260">
    <property type="term" value="P:DNA replication"/>
    <property type="evidence" value="ECO:0007669"/>
    <property type="project" value="UniProtKB-KW"/>
</dbReference>
<reference evidence="11 12" key="1">
    <citation type="journal article" date="2013" name="Curr. Biol.">
        <title>The Genome of the Foraminiferan Reticulomyxa filosa.</title>
        <authorList>
            <person name="Glockner G."/>
            <person name="Hulsmann N."/>
            <person name="Schleicher M."/>
            <person name="Noegel A.A."/>
            <person name="Eichinger L."/>
            <person name="Gallinger C."/>
            <person name="Pawlowski J."/>
            <person name="Sierra R."/>
            <person name="Euteneuer U."/>
            <person name="Pillet L."/>
            <person name="Moustafa A."/>
            <person name="Platzer M."/>
            <person name="Groth M."/>
            <person name="Szafranski K."/>
            <person name="Schliwa M."/>
        </authorList>
    </citation>
    <scope>NUCLEOTIDE SEQUENCE [LARGE SCALE GENOMIC DNA]</scope>
</reference>
<sequence>MHKHYNGKKNVLFDNPRGIIEHEFIVHIKEKEAFQYPIHNVHILYHYFVRALLEVPVDIINKSYMCIVEATMVTRSLIKETYPRKDTVAFVFPQVNGLNDNSFPKRVLTESWNLSVKASGSDSYHMVESFNFVFFSRETVNPLMQKIARSRSTSPRKRGACNTSPSDKKVSYELDDFKVNTLNPSQKKGSNNCGLACLLRGVTQYKNKLVEEASGKKSRSRTASIPQLREHIGAGNNDSISFQQLETAKEFLATKIGKPLRLLIYKIALNRLYLLQSSFPEDLETFVERDMHTISLLWTDFAGEYHYSLIMEKWEKIDTGRCPQCGVEGKYRHKCNERMAGIRQAFKRRHSMRPYVRDQQEYDRQMGKEVIASKEYHMKKGDIPALWDKCAVLDLETFMDQSPENDEKAWHETKKYHKPYALGFYYKEEMHIYSGPTCVEDFFDDYIDEEITVITFNATFLGCTSICYDLIANALIAFESPQEYRKGDFLHQLVESFELAEKYREKLVMDSNVLKHMLRYRRSTMEKDIWKKETMESTKAYLMEKHRDVMGIGTVEQGLYDRDIELLLENLEDFCDEAPEVHNCGWQEYLALDCKGTFWLTQKLQDTFASFLNYKDKVVVLMDYLTLPSLAYDAWRKSLRDPELCKQRIQIIEDRYTYDWVRSAMYGGYVTTHSRFYKSTQFDLPYDEIKDHYVYLDVSSLYPFGMTGGFKGFKPYYPVGPGRFTDIPEKDYQDGLMGMYHVVVTPPTDLMNPIIARRAKDFSLDMLGKPAFKQWSGSGIRRVVEPFEGVYSSVILKFAEHFGYRYRFKEKAYVYIDQIDNMFDFVGEVYKLKNEQDILKQQKKPYNAVLRQCLKLFMNSFFGQQAMNYRGAQKKMVTSVMELMKLMKDGTITKYSRFMLHGIKKLIVQYHPFEFNNRRPIQNGVFILDWAKVIYFSHLYRLRGYVAPDTRDNLLAPVYSGVDLKLYKIYDVLYGDTDSAIVHNNLVGPNMLIEQSFGMLANEKPNGKIIGFKCVGPKTYQMAIKYPDGRIVLEGFRFKGIPQKHCFVLDDGGKRNHLLDPTVDNVFEMKTCVNFDNHFKRVLGVLSGDEFLAVKKENMTMTINPDQFKGMKFLKHEKVWVPFGFNEDCLYEDTDENFLHLRQAFFESESTYRKWKAFDEKRDPSKRLFQTTFVEKNYDVFLGDKEKESECSPLQELLDLFTPEPPEEKKEDHRQPRKRTRDELEEDVKCPEQDILIKAKRLKMVEESSPLDLFDSMSLMSSLEQD</sequence>
<dbReference type="GO" id="GO:0003677">
    <property type="term" value="F:DNA binding"/>
    <property type="evidence" value="ECO:0007669"/>
    <property type="project" value="UniProtKB-KW"/>
</dbReference>
<keyword evidence="12" id="KW-1185">Reference proteome</keyword>
<organism evidence="11 12">
    <name type="scientific">Reticulomyxa filosa</name>
    <dbReference type="NCBI Taxonomy" id="46433"/>
    <lineage>
        <taxon>Eukaryota</taxon>
        <taxon>Sar</taxon>
        <taxon>Rhizaria</taxon>
        <taxon>Retaria</taxon>
        <taxon>Foraminifera</taxon>
        <taxon>Monothalamids</taxon>
        <taxon>Reticulomyxidae</taxon>
        <taxon>Reticulomyxa</taxon>
    </lineage>
</organism>
<dbReference type="EMBL" id="ASPP01021379">
    <property type="protein sequence ID" value="ETO12468.1"/>
    <property type="molecule type" value="Genomic_DNA"/>
</dbReference>
<evidence type="ECO:0000259" key="10">
    <source>
        <dbReference type="Pfam" id="PF03175"/>
    </source>
</evidence>
<evidence type="ECO:0000256" key="6">
    <source>
        <dbReference type="ARBA" id="ARBA00022932"/>
    </source>
</evidence>
<dbReference type="OrthoDB" id="5600037at2759"/>
<accession>X6MEN4</accession>
<comment type="caution">
    <text evidence="11">The sequence shown here is derived from an EMBL/GenBank/DDBJ whole genome shotgun (WGS) entry which is preliminary data.</text>
</comment>
<protein>
    <recommendedName>
        <fullName evidence="2">DNA-directed DNA polymerase</fullName>
        <ecNumber evidence="2">2.7.7.7</ecNumber>
    </recommendedName>
</protein>
<comment type="catalytic activity">
    <reaction evidence="8">
        <text>DNA(n) + a 2'-deoxyribonucleoside 5'-triphosphate = DNA(n+1) + diphosphate</text>
        <dbReference type="Rhea" id="RHEA:22508"/>
        <dbReference type="Rhea" id="RHEA-COMP:17339"/>
        <dbReference type="Rhea" id="RHEA-COMP:17340"/>
        <dbReference type="ChEBI" id="CHEBI:33019"/>
        <dbReference type="ChEBI" id="CHEBI:61560"/>
        <dbReference type="ChEBI" id="CHEBI:173112"/>
        <dbReference type="EC" id="2.7.7.7"/>
    </reaction>
</comment>
<dbReference type="Pfam" id="PF03175">
    <property type="entry name" value="DNA_pol_B_2"/>
    <property type="match status" value="1"/>
</dbReference>
<dbReference type="EC" id="2.7.7.7" evidence="2"/>
<dbReference type="AlphaFoldDB" id="X6MEN4"/>
<keyword evidence="6" id="KW-0239">DNA-directed DNA polymerase</keyword>
<dbReference type="InterPro" id="IPR023211">
    <property type="entry name" value="DNA_pol_palm_dom_sf"/>
</dbReference>
<dbReference type="InterPro" id="IPR004868">
    <property type="entry name" value="DNA-dir_DNA_pol_B_mt/vir"/>
</dbReference>
<dbReference type="GO" id="GO:0003887">
    <property type="term" value="F:DNA-directed DNA polymerase activity"/>
    <property type="evidence" value="ECO:0007669"/>
    <property type="project" value="UniProtKB-KW"/>
</dbReference>
<evidence type="ECO:0000256" key="1">
    <source>
        <dbReference type="ARBA" id="ARBA00005755"/>
    </source>
</evidence>
<keyword evidence="4" id="KW-0548">Nucleotidyltransferase</keyword>
<dbReference type="GO" id="GO:0000166">
    <property type="term" value="F:nucleotide binding"/>
    <property type="evidence" value="ECO:0007669"/>
    <property type="project" value="InterPro"/>
</dbReference>
<name>X6MEN4_RETFI</name>